<evidence type="ECO:0000256" key="1">
    <source>
        <dbReference type="ARBA" id="ARBA00007074"/>
    </source>
</evidence>
<sequence>MFLLALAATQGTDATAAPSAVDLRPWQLESASAIASTAWPASGAFLVDNAAIAPDAAAAPDVAAPIGGLRKLLAEFSMTLQNIRYRRGGRDPKTGFDCSGFVRYVFHHSAGVDLPVDSASQYRAGINVARADLKVGDLVFFKIRGKRVSHVGIYLGEGRFIHSPSTGKSVSISRLDEGYWTRRYAGAKRPDVLS</sequence>
<dbReference type="PROSITE" id="PS51935">
    <property type="entry name" value="NLPC_P60"/>
    <property type="match status" value="1"/>
</dbReference>
<evidence type="ECO:0000313" key="7">
    <source>
        <dbReference type="Proteomes" id="UP000550401"/>
    </source>
</evidence>
<dbReference type="GO" id="GO:0008234">
    <property type="term" value="F:cysteine-type peptidase activity"/>
    <property type="evidence" value="ECO:0007669"/>
    <property type="project" value="UniProtKB-KW"/>
</dbReference>
<evidence type="ECO:0000256" key="4">
    <source>
        <dbReference type="ARBA" id="ARBA00022807"/>
    </source>
</evidence>
<reference evidence="6 7" key="1">
    <citation type="submission" date="2020-07" db="EMBL/GenBank/DDBJ databases">
        <title>Genomic Encyclopedia of Type Strains, Phase IV (KMG-V): Genome sequencing to study the core and pangenomes of soil and plant-associated prokaryotes.</title>
        <authorList>
            <person name="Whitman W."/>
        </authorList>
    </citation>
    <scope>NUCLEOTIDE SEQUENCE [LARGE SCALE GENOMIC DNA]</scope>
    <source>
        <strain evidence="6 7">RH2WT43</strain>
    </source>
</reference>
<evidence type="ECO:0000256" key="3">
    <source>
        <dbReference type="ARBA" id="ARBA00022801"/>
    </source>
</evidence>
<dbReference type="EMBL" id="JACGXL010000007">
    <property type="protein sequence ID" value="MBA8889562.1"/>
    <property type="molecule type" value="Genomic_DNA"/>
</dbReference>
<keyword evidence="2" id="KW-0645">Protease</keyword>
<accession>A0A839F669</accession>
<evidence type="ECO:0000256" key="2">
    <source>
        <dbReference type="ARBA" id="ARBA00022670"/>
    </source>
</evidence>
<comment type="similarity">
    <text evidence="1">Belongs to the peptidase C40 family.</text>
</comment>
<dbReference type="Gene3D" id="3.90.1720.10">
    <property type="entry name" value="endopeptidase domain like (from Nostoc punctiforme)"/>
    <property type="match status" value="1"/>
</dbReference>
<dbReference type="PANTHER" id="PTHR47053:SF1">
    <property type="entry name" value="MUREIN DD-ENDOPEPTIDASE MEPH-RELATED"/>
    <property type="match status" value="1"/>
</dbReference>
<proteinExistence type="inferred from homology"/>
<gene>
    <name evidence="6" type="ORF">FHW12_003808</name>
</gene>
<dbReference type="SUPFAM" id="SSF54001">
    <property type="entry name" value="Cysteine proteinases"/>
    <property type="match status" value="1"/>
</dbReference>
<dbReference type="Proteomes" id="UP000550401">
    <property type="component" value="Unassembled WGS sequence"/>
</dbReference>
<protein>
    <submittedName>
        <fullName evidence="6">Cell wall-associated NlpC family hydrolase</fullName>
    </submittedName>
</protein>
<evidence type="ECO:0000259" key="5">
    <source>
        <dbReference type="PROSITE" id="PS51935"/>
    </source>
</evidence>
<dbReference type="GO" id="GO:0006508">
    <property type="term" value="P:proteolysis"/>
    <property type="evidence" value="ECO:0007669"/>
    <property type="project" value="UniProtKB-KW"/>
</dbReference>
<keyword evidence="3 6" id="KW-0378">Hydrolase</keyword>
<organism evidence="6 7">
    <name type="scientific">Dokdonella fugitiva</name>
    <dbReference type="NCBI Taxonomy" id="328517"/>
    <lineage>
        <taxon>Bacteria</taxon>
        <taxon>Pseudomonadati</taxon>
        <taxon>Pseudomonadota</taxon>
        <taxon>Gammaproteobacteria</taxon>
        <taxon>Lysobacterales</taxon>
        <taxon>Rhodanobacteraceae</taxon>
        <taxon>Dokdonella</taxon>
    </lineage>
</organism>
<comment type="caution">
    <text evidence="6">The sequence shown here is derived from an EMBL/GenBank/DDBJ whole genome shotgun (WGS) entry which is preliminary data.</text>
</comment>
<dbReference type="InterPro" id="IPR000064">
    <property type="entry name" value="NLP_P60_dom"/>
</dbReference>
<name>A0A839F669_9GAMM</name>
<feature type="domain" description="NlpC/P60" evidence="5">
    <location>
        <begin position="66"/>
        <end position="191"/>
    </location>
</feature>
<dbReference type="Pfam" id="PF00877">
    <property type="entry name" value="NLPC_P60"/>
    <property type="match status" value="1"/>
</dbReference>
<dbReference type="InterPro" id="IPR038765">
    <property type="entry name" value="Papain-like_cys_pep_sf"/>
</dbReference>
<keyword evidence="4" id="KW-0788">Thiol protease</keyword>
<keyword evidence="7" id="KW-1185">Reference proteome</keyword>
<evidence type="ECO:0000313" key="6">
    <source>
        <dbReference type="EMBL" id="MBA8889562.1"/>
    </source>
</evidence>
<dbReference type="InterPro" id="IPR051202">
    <property type="entry name" value="Peptidase_C40"/>
</dbReference>
<dbReference type="PANTHER" id="PTHR47053">
    <property type="entry name" value="MUREIN DD-ENDOPEPTIDASE MEPH-RELATED"/>
    <property type="match status" value="1"/>
</dbReference>
<dbReference type="AlphaFoldDB" id="A0A839F669"/>